<keyword evidence="6" id="KW-0660">Purine salvage</keyword>
<dbReference type="EMBL" id="CAICTM010002224">
    <property type="protein sequence ID" value="CAB9528435.1"/>
    <property type="molecule type" value="Genomic_DNA"/>
</dbReference>
<dbReference type="OrthoDB" id="272271at2759"/>
<dbReference type="SUPFAM" id="SSF51556">
    <property type="entry name" value="Metallo-dependent hydrolases"/>
    <property type="match status" value="1"/>
</dbReference>
<keyword evidence="5" id="KW-0479">Metal-binding</keyword>
<evidence type="ECO:0000313" key="13">
    <source>
        <dbReference type="Proteomes" id="UP001153069"/>
    </source>
</evidence>
<evidence type="ECO:0000256" key="8">
    <source>
        <dbReference type="ARBA" id="ARBA00022833"/>
    </source>
</evidence>
<organism evidence="12 13">
    <name type="scientific">Seminavis robusta</name>
    <dbReference type="NCBI Taxonomy" id="568900"/>
    <lineage>
        <taxon>Eukaryota</taxon>
        <taxon>Sar</taxon>
        <taxon>Stramenopiles</taxon>
        <taxon>Ochrophyta</taxon>
        <taxon>Bacillariophyta</taxon>
        <taxon>Bacillariophyceae</taxon>
        <taxon>Bacillariophycidae</taxon>
        <taxon>Naviculales</taxon>
        <taxon>Naviculaceae</taxon>
        <taxon>Seminavis</taxon>
    </lineage>
</organism>
<evidence type="ECO:0000256" key="9">
    <source>
        <dbReference type="ARBA" id="ARBA00023080"/>
    </source>
</evidence>
<comment type="caution">
    <text evidence="12">The sequence shown here is derived from an EMBL/GenBank/DDBJ whole genome shotgun (WGS) entry which is preliminary data.</text>
</comment>
<comment type="catalytic activity">
    <reaction evidence="10">
        <text>N(6)-methyl-AMP + H2O + H(+) = IMP + methylamine</text>
        <dbReference type="Rhea" id="RHEA:16001"/>
        <dbReference type="ChEBI" id="CHEBI:15377"/>
        <dbReference type="ChEBI" id="CHEBI:15378"/>
        <dbReference type="ChEBI" id="CHEBI:58053"/>
        <dbReference type="ChEBI" id="CHEBI:59338"/>
        <dbReference type="ChEBI" id="CHEBI:144842"/>
    </reaction>
    <physiologicalReaction direction="left-to-right" evidence="10">
        <dbReference type="Rhea" id="RHEA:16002"/>
    </physiologicalReaction>
</comment>
<evidence type="ECO:0000256" key="7">
    <source>
        <dbReference type="ARBA" id="ARBA00022801"/>
    </source>
</evidence>
<evidence type="ECO:0000313" key="12">
    <source>
        <dbReference type="EMBL" id="CAB9528435.1"/>
    </source>
</evidence>
<evidence type="ECO:0000256" key="10">
    <source>
        <dbReference type="ARBA" id="ARBA00048787"/>
    </source>
</evidence>
<dbReference type="PANTHER" id="PTHR11409">
    <property type="entry name" value="ADENOSINE DEAMINASE"/>
    <property type="match status" value="1"/>
</dbReference>
<comment type="pathway">
    <text evidence="2">Purine metabolism; purine nucleoside salvage.</text>
</comment>
<keyword evidence="7" id="KW-0378">Hydrolase</keyword>
<dbReference type="Proteomes" id="UP001153069">
    <property type="component" value="Unassembled WGS sequence"/>
</dbReference>
<dbReference type="InterPro" id="IPR001365">
    <property type="entry name" value="A_deaminase_dom"/>
</dbReference>
<keyword evidence="13" id="KW-1185">Reference proteome</keyword>
<dbReference type="GO" id="GO:0006166">
    <property type="term" value="P:purine ribonucleoside salvage"/>
    <property type="evidence" value="ECO:0007669"/>
    <property type="project" value="UniProtKB-KW"/>
</dbReference>
<dbReference type="Pfam" id="PF00962">
    <property type="entry name" value="A_deaminase"/>
    <property type="match status" value="1"/>
</dbReference>
<protein>
    <recommendedName>
        <fullName evidence="4">Adenosine deaminase</fullName>
    </recommendedName>
</protein>
<evidence type="ECO:0000256" key="3">
    <source>
        <dbReference type="ARBA" id="ARBA00006676"/>
    </source>
</evidence>
<evidence type="ECO:0000259" key="11">
    <source>
        <dbReference type="Pfam" id="PF00962"/>
    </source>
</evidence>
<evidence type="ECO:0000256" key="1">
    <source>
        <dbReference type="ARBA" id="ARBA00001947"/>
    </source>
</evidence>
<evidence type="ECO:0000256" key="6">
    <source>
        <dbReference type="ARBA" id="ARBA00022726"/>
    </source>
</evidence>
<sequence length="405" mass="45820">MTKSKEDDDKELYQFVASMPKVELHAHLNGCIREETLFDLARQKNVELPAKLFSLDHHTNNDDHVNSFMYNVKPRSLTDCFDMFAVIPKCVNDLASLERITREALQDFANHHVAYLELRSTPKRINQSLSKRQYVETILRVMKEFQEVEEERYQQQSTSTSSTETTTRLPMKCRFLVSIDRSGSVHEAQENADLAIEFSQQPNSLVVGMDIGGNPTKNDFTDFKPALSRARKAGLKTTVHCGEVPVAAGPDDTDPRLAKARDEVLAIFEFRPDRLGHALLLPESLRNELTTLQVPVESCPTSNVMTLELAKHMGGDLIHGLRQHPQLQYWLDDNYPISIGTDDPGVFNTDATQELVLLAKAQEGVTTETLKRIVLDSVNHAFCNVELKDQMKQLMGEFFATMEQV</sequence>
<dbReference type="InterPro" id="IPR006330">
    <property type="entry name" value="Ado/ade_deaminase"/>
</dbReference>
<dbReference type="InterPro" id="IPR032466">
    <property type="entry name" value="Metal_Hydrolase"/>
</dbReference>
<reference evidence="12" key="1">
    <citation type="submission" date="2020-06" db="EMBL/GenBank/DDBJ databases">
        <authorList>
            <consortium name="Plant Systems Biology data submission"/>
        </authorList>
    </citation>
    <scope>NUCLEOTIDE SEQUENCE</scope>
    <source>
        <strain evidence="12">D6</strain>
    </source>
</reference>
<dbReference type="AlphaFoldDB" id="A0A9N8EY08"/>
<comment type="similarity">
    <text evidence="3">Belongs to the metallo-dependent hydrolases superfamily. Adenosine and AMP deaminases family.</text>
</comment>
<evidence type="ECO:0000256" key="4">
    <source>
        <dbReference type="ARBA" id="ARBA00018099"/>
    </source>
</evidence>
<dbReference type="GO" id="GO:0006154">
    <property type="term" value="P:adenosine catabolic process"/>
    <property type="evidence" value="ECO:0007669"/>
    <property type="project" value="TreeGrafter"/>
</dbReference>
<gene>
    <name evidence="12" type="ORF">SEMRO_2226_G319800.1</name>
</gene>
<evidence type="ECO:0000256" key="5">
    <source>
        <dbReference type="ARBA" id="ARBA00022723"/>
    </source>
</evidence>
<accession>A0A9N8EY08</accession>
<dbReference type="PROSITE" id="PS00485">
    <property type="entry name" value="A_DEAMINASE"/>
    <property type="match status" value="1"/>
</dbReference>
<comment type="cofactor">
    <cofactor evidence="1">
        <name>Zn(2+)</name>
        <dbReference type="ChEBI" id="CHEBI:29105"/>
    </cofactor>
</comment>
<keyword evidence="8" id="KW-0862">Zinc</keyword>
<dbReference type="InterPro" id="IPR006650">
    <property type="entry name" value="A/AMP_deam_AS"/>
</dbReference>
<proteinExistence type="inferred from homology"/>
<feature type="domain" description="Adenosine deaminase" evidence="11">
    <location>
        <begin position="20"/>
        <end position="392"/>
    </location>
</feature>
<dbReference type="Gene3D" id="3.20.20.140">
    <property type="entry name" value="Metal-dependent hydrolases"/>
    <property type="match status" value="1"/>
</dbReference>
<dbReference type="GO" id="GO:0004000">
    <property type="term" value="F:adenosine deaminase activity"/>
    <property type="evidence" value="ECO:0007669"/>
    <property type="project" value="TreeGrafter"/>
</dbReference>
<dbReference type="GO" id="GO:0009168">
    <property type="term" value="P:purine ribonucleoside monophosphate biosynthetic process"/>
    <property type="evidence" value="ECO:0007669"/>
    <property type="project" value="InterPro"/>
</dbReference>
<dbReference type="GO" id="GO:0046872">
    <property type="term" value="F:metal ion binding"/>
    <property type="evidence" value="ECO:0007669"/>
    <property type="project" value="UniProtKB-KW"/>
</dbReference>
<name>A0A9N8EY08_9STRA</name>
<evidence type="ECO:0000256" key="2">
    <source>
        <dbReference type="ARBA" id="ARBA00005058"/>
    </source>
</evidence>
<dbReference type="PANTHER" id="PTHR11409:SF42">
    <property type="entry name" value="ADENOSINE DEAMINASE-LIKE PROTEIN"/>
    <property type="match status" value="1"/>
</dbReference>
<dbReference type="GO" id="GO:0046103">
    <property type="term" value="P:inosine biosynthetic process"/>
    <property type="evidence" value="ECO:0007669"/>
    <property type="project" value="TreeGrafter"/>
</dbReference>
<keyword evidence="9" id="KW-0546">Nucleotide metabolism</keyword>
<dbReference type="GO" id="GO:0009117">
    <property type="term" value="P:nucleotide metabolic process"/>
    <property type="evidence" value="ECO:0007669"/>
    <property type="project" value="UniProtKB-KW"/>
</dbReference>